<dbReference type="EMBL" id="VAWE01000001">
    <property type="protein sequence ID" value="TLQ47590.1"/>
    <property type="molecule type" value="Genomic_DNA"/>
</dbReference>
<dbReference type="AlphaFoldDB" id="A0A5R9EBM3"/>
<name>A0A5R9EBM3_9ACTN</name>
<proteinExistence type="predicted"/>
<accession>A0A5R9EBM3</accession>
<evidence type="ECO:0008006" key="4">
    <source>
        <dbReference type="Google" id="ProtNLM"/>
    </source>
</evidence>
<keyword evidence="3" id="KW-1185">Reference proteome</keyword>
<comment type="caution">
    <text evidence="2">The sequence shown here is derived from an EMBL/GenBank/DDBJ whole genome shotgun (WGS) entry which is preliminary data.</text>
</comment>
<reference evidence="2 3" key="1">
    <citation type="submission" date="2019-05" db="EMBL/GenBank/DDBJ databases">
        <title>Streptomyces marianii sp. nov., a novel marine actinomycete from southern coast of India.</title>
        <authorList>
            <person name="Iniyan A.M."/>
            <person name="Wink J."/>
            <person name="Ramprasad E."/>
            <person name="Ramana C.V."/>
            <person name="Bunk B."/>
            <person name="Sproer C."/>
            <person name="Joseph F.-J.R.S."/>
            <person name="Vincent S.G.P."/>
        </authorList>
    </citation>
    <scope>NUCLEOTIDE SEQUENCE [LARGE SCALE GENOMIC DNA]</scope>
    <source>
        <strain evidence="2 3">ICN19</strain>
    </source>
</reference>
<protein>
    <recommendedName>
        <fullName evidence="4">CBS domain-containing protein</fullName>
    </recommendedName>
</protein>
<feature type="compositionally biased region" description="Low complexity" evidence="1">
    <location>
        <begin position="12"/>
        <end position="21"/>
    </location>
</feature>
<gene>
    <name evidence="2" type="ORF">FEF34_35760</name>
</gene>
<organism evidence="2 3">
    <name type="scientific">Streptomyces marianii</name>
    <dbReference type="NCBI Taxonomy" id="1817406"/>
    <lineage>
        <taxon>Bacteria</taxon>
        <taxon>Bacillati</taxon>
        <taxon>Actinomycetota</taxon>
        <taxon>Actinomycetes</taxon>
        <taxon>Kitasatosporales</taxon>
        <taxon>Streptomycetaceae</taxon>
        <taxon>Streptomyces</taxon>
    </lineage>
</organism>
<evidence type="ECO:0000313" key="3">
    <source>
        <dbReference type="Proteomes" id="UP000305921"/>
    </source>
</evidence>
<evidence type="ECO:0000313" key="2">
    <source>
        <dbReference type="EMBL" id="TLQ47590.1"/>
    </source>
</evidence>
<dbReference type="OrthoDB" id="3853028at2"/>
<evidence type="ECO:0000256" key="1">
    <source>
        <dbReference type="SAM" id="MobiDB-lite"/>
    </source>
</evidence>
<feature type="compositionally biased region" description="Polar residues" evidence="1">
    <location>
        <begin position="1"/>
        <end position="10"/>
    </location>
</feature>
<feature type="region of interest" description="Disordered" evidence="1">
    <location>
        <begin position="1"/>
        <end position="21"/>
    </location>
</feature>
<sequence>MTPVHTQAHPTGTASASGAAAEATVEAAPQVWDNMTVEVAMSVMASARAGHLLLCDEDGQCTTRLTSPQLAAVRGSAAYTDRVRLRDVFGDRGGFHSAVTSAAEQSRRAALFAELRTVDEPGGTRLLPR</sequence>
<dbReference type="RefSeq" id="WP_138056866.1">
    <property type="nucleotide sequence ID" value="NZ_VAWE01000001.1"/>
</dbReference>
<dbReference type="Proteomes" id="UP000305921">
    <property type="component" value="Unassembled WGS sequence"/>
</dbReference>